<dbReference type="Gene3D" id="2.60.260.20">
    <property type="entry name" value="Urease metallochaperone UreE, N-terminal domain"/>
    <property type="match status" value="1"/>
</dbReference>
<dbReference type="InterPro" id="IPR044713">
    <property type="entry name" value="DNJA1/2-like"/>
</dbReference>
<evidence type="ECO:0000313" key="4">
    <source>
        <dbReference type="Proteomes" id="UP001439008"/>
    </source>
</evidence>
<accession>A0ABV2ATC6</accession>
<feature type="region of interest" description="Disordered" evidence="1">
    <location>
        <begin position="124"/>
        <end position="146"/>
    </location>
</feature>
<dbReference type="Proteomes" id="UP001439008">
    <property type="component" value="Unassembled WGS sequence"/>
</dbReference>
<dbReference type="SUPFAM" id="SSF49493">
    <property type="entry name" value="HSP40/DnaJ peptide-binding domain"/>
    <property type="match status" value="1"/>
</dbReference>
<comment type="caution">
    <text evidence="3">The sequence shown here is derived from an EMBL/GenBank/DDBJ whole genome shotgun (WGS) entry which is preliminary data.</text>
</comment>
<dbReference type="PANTHER" id="PTHR43888">
    <property type="entry name" value="DNAJ-LIKE-2, ISOFORM A-RELATED"/>
    <property type="match status" value="1"/>
</dbReference>
<evidence type="ECO:0000313" key="3">
    <source>
        <dbReference type="EMBL" id="MES1922739.1"/>
    </source>
</evidence>
<protein>
    <submittedName>
        <fullName evidence="3">DnaJ (Hsp40), subfamily A, member 4</fullName>
    </submittedName>
</protein>
<dbReference type="EMBL" id="JBDODL010003549">
    <property type="protein sequence ID" value="MES1922739.1"/>
    <property type="molecule type" value="Genomic_DNA"/>
</dbReference>
<reference evidence="3 4" key="1">
    <citation type="journal article" date="2024" name="BMC Biol.">
        <title>Comparative genomics of Ascetosporea gives new insight into the evolutionary basis for animal parasitism in Rhizaria.</title>
        <authorList>
            <person name="Hiltunen Thoren M."/>
            <person name="Onut-Brannstrom I."/>
            <person name="Alfjorden A."/>
            <person name="Peckova H."/>
            <person name="Swords F."/>
            <person name="Hooper C."/>
            <person name="Holzer A.S."/>
            <person name="Bass D."/>
            <person name="Burki F."/>
        </authorList>
    </citation>
    <scope>NUCLEOTIDE SEQUENCE [LARGE SCALE GENOMIC DNA]</scope>
    <source>
        <strain evidence="3">20-A016</strain>
    </source>
</reference>
<sequence>MNLFLKKGITLTDALYGTQFAIKHLDNRILKVSTKGTIVSPREVRCIENEGMPLHTRPFVKGALFVEFDVKFPNAKNISSENLEVFGSTVENQIIAEPTVETARLETGFVRRGRIDEQIFRGNKEQPESVHSVQQPKRRERRGNGSTSFLQNSVVALNREFAFKNLEFLFTHFKSGRTIFVNL</sequence>
<proteinExistence type="predicted"/>
<evidence type="ECO:0000259" key="2">
    <source>
        <dbReference type="Pfam" id="PF01556"/>
    </source>
</evidence>
<gene>
    <name evidence="3" type="primary">DNAJA4</name>
    <name evidence="3" type="ORF">MHBO_004262</name>
</gene>
<keyword evidence="4" id="KW-1185">Reference proteome</keyword>
<name>A0ABV2ATC6_9EUKA</name>
<dbReference type="Pfam" id="PF01556">
    <property type="entry name" value="DnaJ_C"/>
    <property type="match status" value="1"/>
</dbReference>
<feature type="domain" description="Chaperone DnaJ C-terminal" evidence="2">
    <location>
        <begin position="2"/>
        <end position="73"/>
    </location>
</feature>
<evidence type="ECO:0000256" key="1">
    <source>
        <dbReference type="SAM" id="MobiDB-lite"/>
    </source>
</evidence>
<organism evidence="3 4">
    <name type="scientific">Bonamia ostreae</name>
    <dbReference type="NCBI Taxonomy" id="126728"/>
    <lineage>
        <taxon>Eukaryota</taxon>
        <taxon>Sar</taxon>
        <taxon>Rhizaria</taxon>
        <taxon>Endomyxa</taxon>
        <taxon>Ascetosporea</taxon>
        <taxon>Haplosporida</taxon>
        <taxon>Bonamia</taxon>
    </lineage>
</organism>
<dbReference type="InterPro" id="IPR002939">
    <property type="entry name" value="DnaJ_C"/>
</dbReference>
<dbReference type="InterPro" id="IPR008971">
    <property type="entry name" value="HSP40/DnaJ_pept-bd"/>
</dbReference>